<dbReference type="EMBL" id="JARJCW010000039">
    <property type="protein sequence ID" value="KAJ7206582.1"/>
    <property type="molecule type" value="Genomic_DNA"/>
</dbReference>
<evidence type="ECO:0000313" key="1">
    <source>
        <dbReference type="EMBL" id="KAJ7206582.1"/>
    </source>
</evidence>
<name>A0AAD6YF57_9AGAR</name>
<dbReference type="AlphaFoldDB" id="A0AAD6YF57"/>
<proteinExistence type="predicted"/>
<comment type="caution">
    <text evidence="1">The sequence shown here is derived from an EMBL/GenBank/DDBJ whole genome shotgun (WGS) entry which is preliminary data.</text>
</comment>
<reference evidence="1" key="1">
    <citation type="submission" date="2023-03" db="EMBL/GenBank/DDBJ databases">
        <title>Massive genome expansion in bonnet fungi (Mycena s.s.) driven by repeated elements and novel gene families across ecological guilds.</title>
        <authorList>
            <consortium name="Lawrence Berkeley National Laboratory"/>
            <person name="Harder C.B."/>
            <person name="Miyauchi S."/>
            <person name="Viragh M."/>
            <person name="Kuo A."/>
            <person name="Thoen E."/>
            <person name="Andreopoulos B."/>
            <person name="Lu D."/>
            <person name="Skrede I."/>
            <person name="Drula E."/>
            <person name="Henrissat B."/>
            <person name="Morin E."/>
            <person name="Kohler A."/>
            <person name="Barry K."/>
            <person name="LaButti K."/>
            <person name="Morin E."/>
            <person name="Salamov A."/>
            <person name="Lipzen A."/>
            <person name="Mereny Z."/>
            <person name="Hegedus B."/>
            <person name="Baldrian P."/>
            <person name="Stursova M."/>
            <person name="Weitz H."/>
            <person name="Taylor A."/>
            <person name="Grigoriev I.V."/>
            <person name="Nagy L.G."/>
            <person name="Martin F."/>
            <person name="Kauserud H."/>
        </authorList>
    </citation>
    <scope>NUCLEOTIDE SEQUENCE</scope>
    <source>
        <strain evidence="1">9144</strain>
    </source>
</reference>
<sequence length="102" mass="11258">PHPAKAPRCSGVRVELPEGVSAYEGYAPGLHVHYGDAWDVRITRGEMSAFSPDCTDAVSTGTSCCPACRRLRHLPQFESVQKHILKPARKKSHLKYHTYAGL</sequence>
<feature type="non-terminal residue" evidence="1">
    <location>
        <position position="102"/>
    </location>
</feature>
<gene>
    <name evidence="1" type="ORF">GGX14DRAFT_313732</name>
</gene>
<dbReference type="Proteomes" id="UP001219525">
    <property type="component" value="Unassembled WGS sequence"/>
</dbReference>
<protein>
    <submittedName>
        <fullName evidence="1">Uncharacterized protein</fullName>
    </submittedName>
</protein>
<feature type="non-terminal residue" evidence="1">
    <location>
        <position position="1"/>
    </location>
</feature>
<keyword evidence="2" id="KW-1185">Reference proteome</keyword>
<organism evidence="1 2">
    <name type="scientific">Mycena pura</name>
    <dbReference type="NCBI Taxonomy" id="153505"/>
    <lineage>
        <taxon>Eukaryota</taxon>
        <taxon>Fungi</taxon>
        <taxon>Dikarya</taxon>
        <taxon>Basidiomycota</taxon>
        <taxon>Agaricomycotina</taxon>
        <taxon>Agaricomycetes</taxon>
        <taxon>Agaricomycetidae</taxon>
        <taxon>Agaricales</taxon>
        <taxon>Marasmiineae</taxon>
        <taxon>Mycenaceae</taxon>
        <taxon>Mycena</taxon>
    </lineage>
</organism>
<evidence type="ECO:0000313" key="2">
    <source>
        <dbReference type="Proteomes" id="UP001219525"/>
    </source>
</evidence>
<accession>A0AAD6YF57</accession>